<dbReference type="AlphaFoldDB" id="A0A0F4Z7E6"/>
<dbReference type="GeneID" id="25312219"/>
<proteinExistence type="predicted"/>
<organism evidence="1 2">
    <name type="scientific">Rasamsonia emersonii (strain ATCC 16479 / CBS 393.64 / IMI 116815)</name>
    <dbReference type="NCBI Taxonomy" id="1408163"/>
    <lineage>
        <taxon>Eukaryota</taxon>
        <taxon>Fungi</taxon>
        <taxon>Dikarya</taxon>
        <taxon>Ascomycota</taxon>
        <taxon>Pezizomycotina</taxon>
        <taxon>Eurotiomycetes</taxon>
        <taxon>Eurotiomycetidae</taxon>
        <taxon>Eurotiales</taxon>
        <taxon>Trichocomaceae</taxon>
        <taxon>Rasamsonia</taxon>
    </lineage>
</organism>
<name>A0A0F4Z7E6_RASE3</name>
<dbReference type="RefSeq" id="XP_013332390.1">
    <property type="nucleotide sequence ID" value="XM_013476936.1"/>
</dbReference>
<evidence type="ECO:0000313" key="2">
    <source>
        <dbReference type="Proteomes" id="UP000053958"/>
    </source>
</evidence>
<protein>
    <submittedName>
        <fullName evidence="1">Uncharacterized protein</fullName>
    </submittedName>
</protein>
<dbReference type="EMBL" id="LASV01000012">
    <property type="protein sequence ID" value="KKA25778.1"/>
    <property type="molecule type" value="Genomic_DNA"/>
</dbReference>
<reference evidence="1 2" key="1">
    <citation type="submission" date="2015-04" db="EMBL/GenBank/DDBJ databases">
        <authorList>
            <person name="Heijne W.H."/>
            <person name="Fedorova N.D."/>
            <person name="Nierman W.C."/>
            <person name="Vollebregt A.W."/>
            <person name="Zhao Z."/>
            <person name="Wu L."/>
            <person name="Kumar M."/>
            <person name="Stam H."/>
            <person name="van den Berg M.A."/>
            <person name="Pel H.J."/>
        </authorList>
    </citation>
    <scope>NUCLEOTIDE SEQUENCE [LARGE SCALE GENOMIC DNA]</scope>
    <source>
        <strain evidence="1 2">CBS 393.64</strain>
    </source>
</reference>
<dbReference type="Proteomes" id="UP000053958">
    <property type="component" value="Unassembled WGS sequence"/>
</dbReference>
<comment type="caution">
    <text evidence="1">The sequence shown here is derived from an EMBL/GenBank/DDBJ whole genome shotgun (WGS) entry which is preliminary data.</text>
</comment>
<sequence length="207" mass="24229">MQEITNVLGTSVAEFMKKPWKDRKNVYRDALTADGFLLKLDPGVQDEEEELLGPALLLLKRDVTGNKRLSEEAQRIYYSHNAFRVRAPWLREFFGRRHREDGHFDPRLWVRRLSIMLYRDDEDEEEEQGVVAKTLQFLMKCDRLRDVTFEIKDSGREGDELLADLLNSTQPSLQELDRRLERGVMVIREKAVHDMGGYLEPEVVPLP</sequence>
<gene>
    <name evidence="1" type="ORF">T310_0164</name>
</gene>
<keyword evidence="2" id="KW-1185">Reference proteome</keyword>
<evidence type="ECO:0000313" key="1">
    <source>
        <dbReference type="EMBL" id="KKA25778.1"/>
    </source>
</evidence>
<accession>A0A0F4Z7E6</accession>